<feature type="domain" description="Metalloprotease TldD/E N-terminal" evidence="5">
    <location>
        <begin position="24"/>
        <end position="85"/>
    </location>
</feature>
<dbReference type="GO" id="GO:0008237">
    <property type="term" value="F:metallopeptidase activity"/>
    <property type="evidence" value="ECO:0007669"/>
    <property type="project" value="UniProtKB-KW"/>
</dbReference>
<keyword evidence="3" id="KW-0378">Hydrolase</keyword>
<dbReference type="Pfam" id="PF19289">
    <property type="entry name" value="PmbA_TldD_3rd"/>
    <property type="match status" value="1"/>
</dbReference>
<dbReference type="SUPFAM" id="SSF111283">
    <property type="entry name" value="Putative modulator of DNA gyrase, PmbA/TldD"/>
    <property type="match status" value="1"/>
</dbReference>
<dbReference type="InterPro" id="IPR045570">
    <property type="entry name" value="Metalloprtase-TldD/E_cen_dom"/>
</dbReference>
<dbReference type="PANTHER" id="PTHR30624">
    <property type="entry name" value="UNCHARACTERIZED PROTEIN TLDD AND PMBA"/>
    <property type="match status" value="1"/>
</dbReference>
<keyword evidence="9" id="KW-1185">Reference proteome</keyword>
<evidence type="ECO:0000313" key="8">
    <source>
        <dbReference type="EMBL" id="KTB47433.1"/>
    </source>
</evidence>
<feature type="domain" description="Metalloprotease TldD/E central" evidence="7">
    <location>
        <begin position="112"/>
        <end position="212"/>
    </location>
</feature>
<reference evidence="8 9" key="1">
    <citation type="submission" date="2015-06" db="EMBL/GenBank/DDBJ databases">
        <title>Genome sequence of the organohalide-respiring Dehalogenimonas alkenigignens type strain (IP3-3T).</title>
        <authorList>
            <person name="Key T.A."/>
            <person name="Richmond D.P."/>
            <person name="Bowman K.S."/>
            <person name="Cho Y.-J."/>
            <person name="Chun J."/>
            <person name="da Costa M.S."/>
            <person name="Rainey F.A."/>
            <person name="Moe W.M."/>
        </authorList>
    </citation>
    <scope>NUCLEOTIDE SEQUENCE [LARGE SCALE GENOMIC DNA]</scope>
    <source>
        <strain evidence="8 9">IP3-3</strain>
    </source>
</reference>
<evidence type="ECO:0000313" key="9">
    <source>
        <dbReference type="Proteomes" id="UP000053947"/>
    </source>
</evidence>
<dbReference type="PATRIC" id="fig|1217799.6.peg.290"/>
<feature type="domain" description="Metalloprotease TldD/E C-terminal" evidence="6">
    <location>
        <begin position="225"/>
        <end position="457"/>
    </location>
</feature>
<dbReference type="InterPro" id="IPR051463">
    <property type="entry name" value="Peptidase_U62_metallo"/>
</dbReference>
<dbReference type="Proteomes" id="UP000053947">
    <property type="component" value="Unassembled WGS sequence"/>
</dbReference>
<gene>
    <name evidence="8" type="ORF">DEALK_02780</name>
</gene>
<dbReference type="InterPro" id="IPR025502">
    <property type="entry name" value="TldD"/>
</dbReference>
<keyword evidence="2 8" id="KW-0645">Protease</keyword>
<dbReference type="Gene3D" id="3.30.2290.10">
    <property type="entry name" value="PmbA/TldD superfamily"/>
    <property type="match status" value="1"/>
</dbReference>
<accession>A0A0W0GFU9</accession>
<dbReference type="STRING" id="1217799.DEALK_02780"/>
<dbReference type="InterPro" id="IPR036059">
    <property type="entry name" value="TldD/PmbA_sf"/>
</dbReference>
<name>A0A0W0GFU9_9CHLR</name>
<evidence type="ECO:0000259" key="5">
    <source>
        <dbReference type="Pfam" id="PF01523"/>
    </source>
</evidence>
<dbReference type="PANTHER" id="PTHR30624:SF0">
    <property type="entry name" value="METALLOPROTEASE SLR0863"/>
    <property type="match status" value="1"/>
</dbReference>
<comment type="similarity">
    <text evidence="1">Belongs to the peptidase U62 family.</text>
</comment>
<dbReference type="FunFam" id="3.30.2290.10:FF:000003">
    <property type="entry name" value="Zinc-dependent protease, TldD/PmbA family"/>
    <property type="match status" value="1"/>
</dbReference>
<comment type="caution">
    <text evidence="8">The sequence shown here is derived from an EMBL/GenBank/DDBJ whole genome shotgun (WGS) entry which is preliminary data.</text>
</comment>
<dbReference type="Pfam" id="PF19290">
    <property type="entry name" value="PmbA_TldD_2nd"/>
    <property type="match status" value="1"/>
</dbReference>
<keyword evidence="4" id="KW-0482">Metalloprotease</keyword>
<dbReference type="RefSeq" id="WP_058438001.1">
    <property type="nucleotide sequence ID" value="NZ_KQ758903.1"/>
</dbReference>
<dbReference type="PIRSF" id="PIRSF004919">
    <property type="entry name" value="TldD"/>
    <property type="match status" value="1"/>
</dbReference>
<evidence type="ECO:0000256" key="2">
    <source>
        <dbReference type="ARBA" id="ARBA00022670"/>
    </source>
</evidence>
<dbReference type="Pfam" id="PF01523">
    <property type="entry name" value="PmbA_TldD_1st"/>
    <property type="match status" value="1"/>
</dbReference>
<evidence type="ECO:0000256" key="3">
    <source>
        <dbReference type="ARBA" id="ARBA00022801"/>
    </source>
</evidence>
<dbReference type="OrthoDB" id="9803213at2"/>
<evidence type="ECO:0000259" key="7">
    <source>
        <dbReference type="Pfam" id="PF19290"/>
    </source>
</evidence>
<organism evidence="8 9">
    <name type="scientific">Dehalogenimonas alkenigignens</name>
    <dbReference type="NCBI Taxonomy" id="1217799"/>
    <lineage>
        <taxon>Bacteria</taxon>
        <taxon>Bacillati</taxon>
        <taxon>Chloroflexota</taxon>
        <taxon>Dehalococcoidia</taxon>
        <taxon>Dehalococcoidales</taxon>
        <taxon>Dehalococcoidaceae</taxon>
        <taxon>Dehalogenimonas</taxon>
    </lineage>
</organism>
<evidence type="ECO:0000259" key="6">
    <source>
        <dbReference type="Pfam" id="PF19289"/>
    </source>
</evidence>
<dbReference type="EMBL" id="LFDV01000002">
    <property type="protein sequence ID" value="KTB47433.1"/>
    <property type="molecule type" value="Genomic_DNA"/>
</dbReference>
<dbReference type="GO" id="GO:0006508">
    <property type="term" value="P:proteolysis"/>
    <property type="evidence" value="ECO:0007669"/>
    <property type="project" value="UniProtKB-KW"/>
</dbReference>
<evidence type="ECO:0000256" key="4">
    <source>
        <dbReference type="ARBA" id="ARBA00023049"/>
    </source>
</evidence>
<dbReference type="InterPro" id="IPR045569">
    <property type="entry name" value="Metalloprtase-TldD/E_C"/>
</dbReference>
<dbReference type="GO" id="GO:0005829">
    <property type="term" value="C:cytosol"/>
    <property type="evidence" value="ECO:0007669"/>
    <property type="project" value="TreeGrafter"/>
</dbReference>
<sequence>MPDIDSVAERLAGKLRSYRADHIEVRLEETESSAVSYRGRELEAATRSRDAGGNVRALVDGGWGFATFNSLEAIEKRIAQAVEQARLAGKAKSEFAPMPPASADVTIDAKHDPRRISLAEKKALLDEYNQTIWSVSGLQTSSIGYGDSRRRCILVNSDGSVIRQERADITLRVTAVAAGSGEVQQSGISMGSRGDFEEIKGLHARVKETAERGAALLKAPQARGGEYTVVLDPVLAGVFVHEAFGHLSEADHIYENPQLKEVMVLGREFGGGHLNIIDDATIDNLRGSYAFDDEGVPGQRVHLIREGRLSGRLHSRETAAKMGEKPSGSARAISFRHPPIVRMANTYIEPRDVTFDQMIGDIKEGIYARNWYGGTTSMEMFTFSAGEAFMIRNGRVEELLRPVVLSGNVFETLKRIDAIGNDLEMNQGGGCGKGGQSPLPVSNGSPHIRIQKCLVGGR</sequence>
<protein>
    <submittedName>
        <fullName evidence="8">Putative Zn-dependent protease</fullName>
    </submittedName>
</protein>
<dbReference type="InterPro" id="IPR035068">
    <property type="entry name" value="TldD/PmbA_N"/>
</dbReference>
<proteinExistence type="inferred from homology"/>
<evidence type="ECO:0000256" key="1">
    <source>
        <dbReference type="ARBA" id="ARBA00005836"/>
    </source>
</evidence>
<dbReference type="InterPro" id="IPR002510">
    <property type="entry name" value="Metalloprtase-TldD/E_N"/>
</dbReference>
<dbReference type="AlphaFoldDB" id="A0A0W0GFU9"/>